<dbReference type="AlphaFoldDB" id="A0AAN4Q3T1"/>
<sequence>MVPDLSGDHGQLNLLLLHNNRQAGELTQTLIDTGRSRAVRFISLVLFLSIGTHELKD</sequence>
<accession>A0AAN4Q3T1</accession>
<gene>
    <name evidence="1" type="ORF">KPSA3_01183</name>
</gene>
<comment type="caution">
    <text evidence="1">The sequence shown here is derived from an EMBL/GenBank/DDBJ whole genome shotgun (WGS) entry which is preliminary data.</text>
</comment>
<proteinExistence type="predicted"/>
<organism evidence="1 2">
    <name type="scientific">Pseudomonas syringae pv. actinidiae</name>
    <dbReference type="NCBI Taxonomy" id="103796"/>
    <lineage>
        <taxon>Bacteria</taxon>
        <taxon>Pseudomonadati</taxon>
        <taxon>Pseudomonadota</taxon>
        <taxon>Gammaproteobacteria</taxon>
        <taxon>Pseudomonadales</taxon>
        <taxon>Pseudomonadaceae</taxon>
        <taxon>Pseudomonas</taxon>
        <taxon>Pseudomonas syringae</taxon>
    </lineage>
</organism>
<dbReference type="Proteomes" id="UP000248291">
    <property type="component" value="Unassembled WGS sequence"/>
</dbReference>
<name>A0AAN4Q3T1_PSESF</name>
<protein>
    <submittedName>
        <fullName evidence="1">Uncharacterized protein</fullName>
    </submittedName>
</protein>
<evidence type="ECO:0000313" key="2">
    <source>
        <dbReference type="Proteomes" id="UP000248291"/>
    </source>
</evidence>
<reference evidence="1 2" key="1">
    <citation type="submission" date="2018-04" db="EMBL/GenBank/DDBJ databases">
        <title>Draft genome sequence of Pseudomonas syringae pv. actinidiae biovar 3 strains isolated from kiwifruit in Kagawa prefecture.</title>
        <authorList>
            <person name="Tabuchi M."/>
            <person name="Saito M."/>
            <person name="Fujiwara S."/>
            <person name="Sasa N."/>
            <person name="Akimitsu K."/>
            <person name="Gomi K."/>
            <person name="Konishi-Sugita S."/>
            <person name="Hamano K."/>
            <person name="Kataoka I."/>
        </authorList>
    </citation>
    <scope>NUCLEOTIDE SEQUENCE [LARGE SCALE GENOMIC DNA]</scope>
    <source>
        <strain evidence="1 2">MAFF212211</strain>
    </source>
</reference>
<evidence type="ECO:0000313" key="1">
    <source>
        <dbReference type="EMBL" id="GBH15260.1"/>
    </source>
</evidence>
<dbReference type="EMBL" id="BGKA01000039">
    <property type="protein sequence ID" value="GBH15260.1"/>
    <property type="molecule type" value="Genomic_DNA"/>
</dbReference>